<keyword evidence="2" id="KW-1185">Reference proteome</keyword>
<organism evidence="1 2">
    <name type="scientific">Waltera acetigignens</name>
    <dbReference type="NCBI Taxonomy" id="2981769"/>
    <lineage>
        <taxon>Bacteria</taxon>
        <taxon>Bacillati</taxon>
        <taxon>Bacillota</taxon>
        <taxon>Clostridia</taxon>
        <taxon>Lachnospirales</taxon>
        <taxon>Lachnospiraceae</taxon>
        <taxon>Waltera</taxon>
    </lineage>
</organism>
<evidence type="ECO:0000313" key="2">
    <source>
        <dbReference type="Proteomes" id="UP001197795"/>
    </source>
</evidence>
<name>A0AAE3A5K1_9FIRM</name>
<dbReference type="EMBL" id="JAJEPV010000070">
    <property type="protein sequence ID" value="MCC2121280.1"/>
    <property type="molecule type" value="Genomic_DNA"/>
</dbReference>
<proteinExistence type="predicted"/>
<accession>A0AAE3A5K1</accession>
<comment type="caution">
    <text evidence="1">The sequence shown here is derived from an EMBL/GenBank/DDBJ whole genome shotgun (WGS) entry which is preliminary data.</text>
</comment>
<dbReference type="Proteomes" id="UP001197795">
    <property type="component" value="Unassembled WGS sequence"/>
</dbReference>
<dbReference type="RefSeq" id="WP_227733987.1">
    <property type="nucleotide sequence ID" value="NZ_JAJEPV010000070.1"/>
</dbReference>
<sequence>MAIIKHIPVKNRYYSAAVEYLTCKFDEHTMKPLEDTKGRMIMRDNFLYRGYQLRG</sequence>
<evidence type="ECO:0000313" key="1">
    <source>
        <dbReference type="EMBL" id="MCC2121280.1"/>
    </source>
</evidence>
<protein>
    <submittedName>
        <fullName evidence="1">Uncharacterized protein</fullName>
    </submittedName>
</protein>
<gene>
    <name evidence="1" type="ORF">LKD75_17115</name>
</gene>
<dbReference type="AlphaFoldDB" id="A0AAE3A5K1"/>
<reference evidence="1 2" key="1">
    <citation type="submission" date="2021-10" db="EMBL/GenBank/DDBJ databases">
        <title>Anaerobic single-cell dispensing facilitates the cultivation of human gut bacteria.</title>
        <authorList>
            <person name="Afrizal A."/>
        </authorList>
    </citation>
    <scope>NUCLEOTIDE SEQUENCE [LARGE SCALE GENOMIC DNA]</scope>
    <source>
        <strain evidence="1 2">CLA-AA-H273</strain>
    </source>
</reference>